<sequence length="65" mass="7455">MAEDEGWKGEHLIRKSITKQERKAEVRRLVSTIAHNNRRAKGIQHPAAKAHGQFILSALIDTRRK</sequence>
<organism evidence="1">
    <name type="scientific">uncultured Caudovirales phage</name>
    <dbReference type="NCBI Taxonomy" id="2100421"/>
    <lineage>
        <taxon>Viruses</taxon>
        <taxon>Duplodnaviria</taxon>
        <taxon>Heunggongvirae</taxon>
        <taxon>Uroviricota</taxon>
        <taxon>Caudoviricetes</taxon>
        <taxon>Peduoviridae</taxon>
        <taxon>Maltschvirus</taxon>
        <taxon>Maltschvirus maltsch</taxon>
    </lineage>
</organism>
<dbReference type="EMBL" id="LR796344">
    <property type="protein sequence ID" value="CAB4138373.1"/>
    <property type="molecule type" value="Genomic_DNA"/>
</dbReference>
<reference evidence="1" key="1">
    <citation type="submission" date="2020-04" db="EMBL/GenBank/DDBJ databases">
        <authorList>
            <person name="Chiriac C."/>
            <person name="Salcher M."/>
            <person name="Ghai R."/>
            <person name="Kavagutti S V."/>
        </authorList>
    </citation>
    <scope>NUCLEOTIDE SEQUENCE</scope>
</reference>
<name>A0A6J5LYX3_9CAUD</name>
<gene>
    <name evidence="1" type="ORF">UFOVP330_20</name>
</gene>
<evidence type="ECO:0000313" key="1">
    <source>
        <dbReference type="EMBL" id="CAB4138373.1"/>
    </source>
</evidence>
<protein>
    <submittedName>
        <fullName evidence="1">Uncharacterized protein</fullName>
    </submittedName>
</protein>
<proteinExistence type="predicted"/>
<accession>A0A6J5LYX3</accession>